<feature type="domain" description="Large ribosomal subunit protein bL25 beta" evidence="6">
    <location>
        <begin position="113"/>
        <end position="177"/>
    </location>
</feature>
<feature type="domain" description="Large ribosomal subunit protein bL25 L25" evidence="5">
    <location>
        <begin position="6"/>
        <end position="89"/>
    </location>
</feature>
<dbReference type="PANTHER" id="PTHR33284:SF1">
    <property type="entry name" value="RIBOSOMAL PROTEIN L25_GLN-TRNA SYNTHETASE, ANTI-CODON-BINDING DOMAIN-CONTAINING PROTEIN"/>
    <property type="match status" value="1"/>
</dbReference>
<dbReference type="Gene3D" id="2.170.120.20">
    <property type="entry name" value="Ribosomal protein L25, beta domain"/>
    <property type="match status" value="1"/>
</dbReference>
<evidence type="ECO:0000256" key="3">
    <source>
        <dbReference type="ARBA" id="ARBA00022980"/>
    </source>
</evidence>
<dbReference type="Proteomes" id="UP000184301">
    <property type="component" value="Unassembled WGS sequence"/>
</dbReference>
<dbReference type="NCBIfam" id="TIGR00731">
    <property type="entry name" value="bL25_bact_ctc"/>
    <property type="match status" value="1"/>
</dbReference>
<dbReference type="Pfam" id="PF14693">
    <property type="entry name" value="Ribosomal_TL5_C"/>
    <property type="match status" value="1"/>
</dbReference>
<evidence type="ECO:0000256" key="1">
    <source>
        <dbReference type="ARBA" id="ARBA00022730"/>
    </source>
</evidence>
<dbReference type="InterPro" id="IPR037121">
    <property type="entry name" value="Ribosomal_bL25_C"/>
</dbReference>
<name>A0A1M6LGG9_9FIRM</name>
<dbReference type="GO" id="GO:0006412">
    <property type="term" value="P:translation"/>
    <property type="evidence" value="ECO:0007669"/>
    <property type="project" value="InterPro"/>
</dbReference>
<dbReference type="GO" id="GO:0022625">
    <property type="term" value="C:cytosolic large ribosomal subunit"/>
    <property type="evidence" value="ECO:0007669"/>
    <property type="project" value="TreeGrafter"/>
</dbReference>
<dbReference type="PANTHER" id="PTHR33284">
    <property type="entry name" value="RIBOSOMAL PROTEIN L25/GLN-TRNA SYNTHETASE, ANTI-CODON-BINDING DOMAIN-CONTAINING PROTEIN"/>
    <property type="match status" value="1"/>
</dbReference>
<dbReference type="Gene3D" id="2.40.240.10">
    <property type="entry name" value="Ribosomal Protein L25, Chain P"/>
    <property type="match status" value="1"/>
</dbReference>
<dbReference type="CDD" id="cd00495">
    <property type="entry name" value="Ribosomal_L25_TL5_CTC"/>
    <property type="match status" value="1"/>
</dbReference>
<reference evidence="7 8" key="1">
    <citation type="submission" date="2016-11" db="EMBL/GenBank/DDBJ databases">
        <authorList>
            <person name="Jaros S."/>
            <person name="Januszkiewicz K."/>
            <person name="Wedrychowicz H."/>
        </authorList>
    </citation>
    <scope>NUCLEOTIDE SEQUENCE [LARGE SCALE GENOMIC DNA]</scope>
    <source>
        <strain evidence="7 8">DSM 15480</strain>
    </source>
</reference>
<dbReference type="SUPFAM" id="SSF50715">
    <property type="entry name" value="Ribosomal protein L25-like"/>
    <property type="match status" value="1"/>
</dbReference>
<evidence type="ECO:0000313" key="7">
    <source>
        <dbReference type="EMBL" id="SHJ70276.1"/>
    </source>
</evidence>
<dbReference type="InterPro" id="IPR020057">
    <property type="entry name" value="Ribosomal_bL25_b-dom"/>
</dbReference>
<dbReference type="InterPro" id="IPR020930">
    <property type="entry name" value="Ribosomal_uL5_bac-type"/>
</dbReference>
<gene>
    <name evidence="7" type="ORF">SAMN02745243_01186</name>
</gene>
<dbReference type="OrthoDB" id="9790002at2"/>
<dbReference type="InterPro" id="IPR001021">
    <property type="entry name" value="Ribosomal_bL25_long"/>
</dbReference>
<dbReference type="InterPro" id="IPR011035">
    <property type="entry name" value="Ribosomal_bL25/Gln-tRNA_synth"/>
</dbReference>
<dbReference type="AlphaFoldDB" id="A0A1M6LGG9"/>
<organism evidence="7 8">
    <name type="scientific">Hespellia stercorisuis DSM 15480</name>
    <dbReference type="NCBI Taxonomy" id="1121950"/>
    <lineage>
        <taxon>Bacteria</taxon>
        <taxon>Bacillati</taxon>
        <taxon>Bacillota</taxon>
        <taxon>Clostridia</taxon>
        <taxon>Lachnospirales</taxon>
        <taxon>Lachnospiraceae</taxon>
        <taxon>Hespellia</taxon>
    </lineage>
</organism>
<dbReference type="STRING" id="1121950.SAMN02745243_01186"/>
<accession>A0A1M6LGG9</accession>
<evidence type="ECO:0000256" key="2">
    <source>
        <dbReference type="ARBA" id="ARBA00022884"/>
    </source>
</evidence>
<proteinExistence type="predicted"/>
<keyword evidence="1" id="KW-0699">rRNA-binding</keyword>
<keyword evidence="4" id="KW-0687">Ribonucleoprotein</keyword>
<dbReference type="EMBL" id="FQZY01000014">
    <property type="protein sequence ID" value="SHJ70276.1"/>
    <property type="molecule type" value="Genomic_DNA"/>
</dbReference>
<protein>
    <submittedName>
        <fullName evidence="7">Large subunit ribosomal protein L25</fullName>
    </submittedName>
</protein>
<evidence type="ECO:0000313" key="8">
    <source>
        <dbReference type="Proteomes" id="UP000184301"/>
    </source>
</evidence>
<dbReference type="InterPro" id="IPR020056">
    <property type="entry name" value="Rbsml_bL25/Gln-tRNA_synth_N"/>
</dbReference>
<keyword evidence="2" id="KW-0694">RNA-binding</keyword>
<dbReference type="Pfam" id="PF01386">
    <property type="entry name" value="Ribosomal_L25p"/>
    <property type="match status" value="1"/>
</dbReference>
<evidence type="ECO:0000259" key="6">
    <source>
        <dbReference type="Pfam" id="PF14693"/>
    </source>
</evidence>
<keyword evidence="3 7" id="KW-0689">Ribosomal protein</keyword>
<dbReference type="InterPro" id="IPR029751">
    <property type="entry name" value="Ribosomal_L25_dom"/>
</dbReference>
<dbReference type="RefSeq" id="WP_073106812.1">
    <property type="nucleotide sequence ID" value="NZ_FQZY01000014.1"/>
</dbReference>
<sequence>METICVQKREGGIKAKKLRRLGFIPANVFGKSLPDPISIQLKESDARRLIRQKREGSKLTLELDGSKLPVQIKEKDIDAMKDEIQHISFQVLAADEKVNSVIHILLANDDKIPGQLEKMLMEIPYASLPGDMIDTITVDLDGITTGTVLMVKDIPELMNDKIELKVDSEEIVLRVSERKHHAEVPATE</sequence>
<dbReference type="GO" id="GO:0008097">
    <property type="term" value="F:5S rRNA binding"/>
    <property type="evidence" value="ECO:0007669"/>
    <property type="project" value="InterPro"/>
</dbReference>
<evidence type="ECO:0000256" key="4">
    <source>
        <dbReference type="ARBA" id="ARBA00023274"/>
    </source>
</evidence>
<evidence type="ECO:0000259" key="5">
    <source>
        <dbReference type="Pfam" id="PF01386"/>
    </source>
</evidence>
<dbReference type="GO" id="GO:0003735">
    <property type="term" value="F:structural constituent of ribosome"/>
    <property type="evidence" value="ECO:0007669"/>
    <property type="project" value="InterPro"/>
</dbReference>
<keyword evidence="8" id="KW-1185">Reference proteome</keyword>